<name>A0A0A3XVW0_BRAJP</name>
<organism evidence="1 2">
    <name type="scientific">Bradyrhizobium japonicum</name>
    <dbReference type="NCBI Taxonomy" id="375"/>
    <lineage>
        <taxon>Bacteria</taxon>
        <taxon>Pseudomonadati</taxon>
        <taxon>Pseudomonadota</taxon>
        <taxon>Alphaproteobacteria</taxon>
        <taxon>Hyphomicrobiales</taxon>
        <taxon>Nitrobacteraceae</taxon>
        <taxon>Bradyrhizobium</taxon>
    </lineage>
</organism>
<evidence type="ECO:0000313" key="2">
    <source>
        <dbReference type="Proteomes" id="UP000030377"/>
    </source>
</evidence>
<sequence length="245" mass="27327">MTFKIAKSYVVTLADRGIVPAFAAAVDAHRVELQNHFEHQEKIKVQGPAPKMPNFADVMGFPPADRDAEFEQLNQEWAAKRLTYLDPYPRPQATPTVESAVRFDGEKFIVDFEIVDDDPTPEQVLGEKKQRFVAAIGLAEQAALDKAQLPPGKVRLNQVQIAAYQAADDDAAKKFMDRIGKDSLPQDIQAAIEGARTEEHKAFLQAQEERQLRVDQIHFVAARAMSDVEDLTVDNVDSFVIPSLD</sequence>
<dbReference type="Proteomes" id="UP000030377">
    <property type="component" value="Unassembled WGS sequence"/>
</dbReference>
<protein>
    <submittedName>
        <fullName evidence="1">Uncharacterized protein</fullName>
    </submittedName>
</protein>
<comment type="caution">
    <text evidence="1">The sequence shown here is derived from an EMBL/GenBank/DDBJ whole genome shotgun (WGS) entry which is preliminary data.</text>
</comment>
<accession>A0A0A3XVW0</accession>
<reference evidence="1 2" key="1">
    <citation type="submission" date="2014-09" db="EMBL/GenBank/DDBJ databases">
        <title>Draft genome of Bradyrhizobium japonicum Is-34.</title>
        <authorList>
            <person name="Tsurumaru H."/>
            <person name="Yamakawa T."/>
            <person name="Hashimoto S."/>
            <person name="Okizaki K."/>
            <person name="Kanesaki Y."/>
            <person name="Yoshikawa H."/>
            <person name="Yajima S."/>
        </authorList>
    </citation>
    <scope>NUCLEOTIDE SEQUENCE [LARGE SCALE GENOMIC DNA]</scope>
    <source>
        <strain evidence="1 2">Is-34</strain>
    </source>
</reference>
<dbReference type="RefSeq" id="WP_041956923.1">
    <property type="nucleotide sequence ID" value="NZ_JRPN01000018.1"/>
</dbReference>
<dbReference type="EMBL" id="JRPN01000018">
    <property type="protein sequence ID" value="KGT77316.1"/>
    <property type="molecule type" value="Genomic_DNA"/>
</dbReference>
<dbReference type="AlphaFoldDB" id="A0A0A3XVW0"/>
<gene>
    <name evidence="1" type="ORF">MA20_22225</name>
</gene>
<proteinExistence type="predicted"/>
<evidence type="ECO:0000313" key="1">
    <source>
        <dbReference type="EMBL" id="KGT77316.1"/>
    </source>
</evidence>